<feature type="transmembrane region" description="Helical" evidence="1">
    <location>
        <begin position="23"/>
        <end position="43"/>
    </location>
</feature>
<feature type="transmembrane region" description="Helical" evidence="1">
    <location>
        <begin position="55"/>
        <end position="75"/>
    </location>
</feature>
<organism evidence="2 3">
    <name type="scientific">Cyphomyrmex costatus</name>
    <dbReference type="NCBI Taxonomy" id="456900"/>
    <lineage>
        <taxon>Eukaryota</taxon>
        <taxon>Metazoa</taxon>
        <taxon>Ecdysozoa</taxon>
        <taxon>Arthropoda</taxon>
        <taxon>Hexapoda</taxon>
        <taxon>Insecta</taxon>
        <taxon>Pterygota</taxon>
        <taxon>Neoptera</taxon>
        <taxon>Endopterygota</taxon>
        <taxon>Hymenoptera</taxon>
        <taxon>Apocrita</taxon>
        <taxon>Aculeata</taxon>
        <taxon>Formicoidea</taxon>
        <taxon>Formicidae</taxon>
        <taxon>Myrmicinae</taxon>
        <taxon>Cyphomyrmex</taxon>
    </lineage>
</organism>
<keyword evidence="1" id="KW-0472">Membrane</keyword>
<sequence length="121" mass="13839">MDHEEKYGNPCYANVRRIFIKKCAIGVMINTLLASSCYPSSVVTNLKYYVSKSRVYIYIYIYIYIYPLSILCFLLSKAKLGDATQPAVANRARALHQHSLARSHIRFVRPSLDFSIISEPV</sequence>
<keyword evidence="1" id="KW-0812">Transmembrane</keyword>
<evidence type="ECO:0000256" key="1">
    <source>
        <dbReference type="SAM" id="Phobius"/>
    </source>
</evidence>
<keyword evidence="1" id="KW-1133">Transmembrane helix</keyword>
<dbReference type="Proteomes" id="UP000078542">
    <property type="component" value="Unassembled WGS sequence"/>
</dbReference>
<reference evidence="2 3" key="1">
    <citation type="submission" date="2016-03" db="EMBL/GenBank/DDBJ databases">
        <title>Cyphomyrmex costatus WGS genome.</title>
        <authorList>
            <person name="Nygaard S."/>
            <person name="Hu H."/>
            <person name="Boomsma J."/>
            <person name="Zhang G."/>
        </authorList>
    </citation>
    <scope>NUCLEOTIDE SEQUENCE [LARGE SCALE GENOMIC DNA]</scope>
    <source>
        <strain evidence="2">MS0001</strain>
        <tissue evidence="2">Whole body</tissue>
    </source>
</reference>
<dbReference type="EMBL" id="KQ977279">
    <property type="protein sequence ID" value="KYN04161.1"/>
    <property type="molecule type" value="Genomic_DNA"/>
</dbReference>
<dbReference type="AlphaFoldDB" id="A0A195CTZ5"/>
<protein>
    <submittedName>
        <fullName evidence="2">Uncharacterized protein</fullName>
    </submittedName>
</protein>
<evidence type="ECO:0000313" key="3">
    <source>
        <dbReference type="Proteomes" id="UP000078542"/>
    </source>
</evidence>
<name>A0A195CTZ5_9HYME</name>
<keyword evidence="3" id="KW-1185">Reference proteome</keyword>
<evidence type="ECO:0000313" key="2">
    <source>
        <dbReference type="EMBL" id="KYN04161.1"/>
    </source>
</evidence>
<accession>A0A195CTZ5</accession>
<gene>
    <name evidence="2" type="ORF">ALC62_04926</name>
</gene>
<proteinExistence type="predicted"/>